<keyword evidence="1" id="KW-0812">Transmembrane</keyword>
<keyword evidence="2" id="KW-0449">Lipoprotein</keyword>
<gene>
    <name evidence="2" type="ORF">SAMN05216188_121119</name>
</gene>
<dbReference type="Proteomes" id="UP000199352">
    <property type="component" value="Unassembled WGS sequence"/>
</dbReference>
<reference evidence="3" key="1">
    <citation type="submission" date="2016-10" db="EMBL/GenBank/DDBJ databases">
        <authorList>
            <person name="Varghese N."/>
            <person name="Submissions S."/>
        </authorList>
    </citation>
    <scope>NUCLEOTIDE SEQUENCE [LARGE SCALE GENOMIC DNA]</scope>
    <source>
        <strain evidence="3">CGMCC 4.3525</strain>
    </source>
</reference>
<feature type="transmembrane region" description="Helical" evidence="1">
    <location>
        <begin position="41"/>
        <end position="59"/>
    </location>
</feature>
<dbReference type="EMBL" id="FOFR01000021">
    <property type="protein sequence ID" value="SES08835.1"/>
    <property type="molecule type" value="Genomic_DNA"/>
</dbReference>
<dbReference type="STRING" id="402600.SAMN05216188_121119"/>
<protein>
    <submittedName>
        <fullName evidence="2">Apolipoprotein N-acyltransferase</fullName>
    </submittedName>
</protein>
<keyword evidence="1" id="KW-0472">Membrane</keyword>
<evidence type="ECO:0000313" key="2">
    <source>
        <dbReference type="EMBL" id="SES08835.1"/>
    </source>
</evidence>
<sequence length="82" mass="8924">MAFDSQGHALSSQNTLVDQDQWLVDVPIHGVTTPYRVIGDAFAWLCLAGAAALVGFGVFRRRPPAFAPPERATGREPEFVAR</sequence>
<name>A0A1H9UHB8_9PSEU</name>
<dbReference type="RefSeq" id="WP_177221529.1">
    <property type="nucleotide sequence ID" value="NZ_FOFR01000021.1"/>
</dbReference>
<accession>A0A1H9UHB8</accession>
<proteinExistence type="predicted"/>
<organism evidence="2 3">
    <name type="scientific">Lentzea xinjiangensis</name>
    <dbReference type="NCBI Taxonomy" id="402600"/>
    <lineage>
        <taxon>Bacteria</taxon>
        <taxon>Bacillati</taxon>
        <taxon>Actinomycetota</taxon>
        <taxon>Actinomycetes</taxon>
        <taxon>Pseudonocardiales</taxon>
        <taxon>Pseudonocardiaceae</taxon>
        <taxon>Lentzea</taxon>
    </lineage>
</organism>
<keyword evidence="2" id="KW-0808">Transferase</keyword>
<dbReference type="GO" id="GO:0016746">
    <property type="term" value="F:acyltransferase activity"/>
    <property type="evidence" value="ECO:0007669"/>
    <property type="project" value="UniProtKB-KW"/>
</dbReference>
<evidence type="ECO:0000256" key="1">
    <source>
        <dbReference type="SAM" id="Phobius"/>
    </source>
</evidence>
<dbReference type="AlphaFoldDB" id="A0A1H9UHB8"/>
<keyword evidence="1" id="KW-1133">Transmembrane helix</keyword>
<evidence type="ECO:0000313" key="3">
    <source>
        <dbReference type="Proteomes" id="UP000199352"/>
    </source>
</evidence>
<keyword evidence="2" id="KW-0012">Acyltransferase</keyword>
<keyword evidence="3" id="KW-1185">Reference proteome</keyword>